<dbReference type="PANTHER" id="PTHR30328">
    <property type="entry name" value="TRANSCRIPTIONAL REPRESSOR"/>
    <property type="match status" value="1"/>
</dbReference>
<dbReference type="PANTHER" id="PTHR30328:SF54">
    <property type="entry name" value="HTH-TYPE TRANSCRIPTIONAL REPRESSOR SCO4008"/>
    <property type="match status" value="1"/>
</dbReference>
<keyword evidence="1 2" id="KW-0238">DNA-binding</keyword>
<dbReference type="InterPro" id="IPR041586">
    <property type="entry name" value="PsrA_TetR_C"/>
</dbReference>
<evidence type="ECO:0000259" key="3">
    <source>
        <dbReference type="PROSITE" id="PS50977"/>
    </source>
</evidence>
<proteinExistence type="predicted"/>
<feature type="DNA-binding region" description="H-T-H motif" evidence="2">
    <location>
        <begin position="28"/>
        <end position="47"/>
    </location>
</feature>
<evidence type="ECO:0000313" key="5">
    <source>
        <dbReference type="Proteomes" id="UP001161388"/>
    </source>
</evidence>
<accession>A0ABQ5VE60</accession>
<dbReference type="InterPro" id="IPR050109">
    <property type="entry name" value="HTH-type_TetR-like_transc_reg"/>
</dbReference>
<dbReference type="PRINTS" id="PR00455">
    <property type="entry name" value="HTHTETR"/>
</dbReference>
<protein>
    <submittedName>
        <fullName evidence="4">TetR family transcriptional regulator</fullName>
    </submittedName>
</protein>
<dbReference type="EMBL" id="BSNL01000001">
    <property type="protein sequence ID" value="GLQ25786.1"/>
    <property type="molecule type" value="Genomic_DNA"/>
</dbReference>
<keyword evidence="5" id="KW-1185">Reference proteome</keyword>
<evidence type="ECO:0000313" key="4">
    <source>
        <dbReference type="EMBL" id="GLQ25786.1"/>
    </source>
</evidence>
<dbReference type="PROSITE" id="PS01081">
    <property type="entry name" value="HTH_TETR_1"/>
    <property type="match status" value="1"/>
</dbReference>
<dbReference type="Pfam" id="PF00440">
    <property type="entry name" value="TetR_N"/>
    <property type="match status" value="1"/>
</dbReference>
<dbReference type="InterPro" id="IPR009057">
    <property type="entry name" value="Homeodomain-like_sf"/>
</dbReference>
<name>A0ABQ5VE60_9RHOB</name>
<dbReference type="InterPro" id="IPR036271">
    <property type="entry name" value="Tet_transcr_reg_TetR-rel_C_sf"/>
</dbReference>
<dbReference type="Proteomes" id="UP001161388">
    <property type="component" value="Unassembled WGS sequence"/>
</dbReference>
<dbReference type="Pfam" id="PF17939">
    <property type="entry name" value="TetR_C_30"/>
    <property type="match status" value="1"/>
</dbReference>
<dbReference type="InterPro" id="IPR023772">
    <property type="entry name" value="DNA-bd_HTH_TetR-type_CS"/>
</dbReference>
<comment type="caution">
    <text evidence="4">The sequence shown here is derived from an EMBL/GenBank/DDBJ whole genome shotgun (WGS) entry which is preliminary data.</text>
</comment>
<dbReference type="InterPro" id="IPR001647">
    <property type="entry name" value="HTH_TetR"/>
</dbReference>
<dbReference type="Gene3D" id="1.10.357.10">
    <property type="entry name" value="Tetracycline Repressor, domain 2"/>
    <property type="match status" value="1"/>
</dbReference>
<dbReference type="SUPFAM" id="SSF48498">
    <property type="entry name" value="Tetracyclin repressor-like, C-terminal domain"/>
    <property type="match status" value="1"/>
</dbReference>
<organism evidence="4 5">
    <name type="scientific">Sulfitobacter pacificus</name>
    <dbReference type="NCBI Taxonomy" id="1499314"/>
    <lineage>
        <taxon>Bacteria</taxon>
        <taxon>Pseudomonadati</taxon>
        <taxon>Pseudomonadota</taxon>
        <taxon>Alphaproteobacteria</taxon>
        <taxon>Rhodobacterales</taxon>
        <taxon>Roseobacteraceae</taxon>
        <taxon>Sulfitobacter</taxon>
    </lineage>
</organism>
<dbReference type="PROSITE" id="PS50977">
    <property type="entry name" value="HTH_TETR_2"/>
    <property type="match status" value="1"/>
</dbReference>
<sequence length="203" mass="22256">MAAGQDTKARVLDAAEKNFAALGFAGASMKAIARDAEVAQGLLHYHFHTKVELYQGVIARRSAAINEARFARLEQVDMQAPDAVEKVFEAFLAPPFDTGGVDTGYPQMLARLVVGDDLDQQLVRDNYDACAEKFIDALTQLLPDIERYQIAHSYTTAIGAMISAFSNTKRAESLANLPNEQHETSDETVQRLVRFCAAGTRAF</sequence>
<reference evidence="4" key="2">
    <citation type="submission" date="2023-01" db="EMBL/GenBank/DDBJ databases">
        <title>Draft genome sequence of Sulfitobacter pacificus strain NBRC 109915.</title>
        <authorList>
            <person name="Sun Q."/>
            <person name="Mori K."/>
        </authorList>
    </citation>
    <scope>NUCLEOTIDE SEQUENCE</scope>
    <source>
        <strain evidence="4">NBRC 109915</strain>
    </source>
</reference>
<dbReference type="SUPFAM" id="SSF46689">
    <property type="entry name" value="Homeodomain-like"/>
    <property type="match status" value="1"/>
</dbReference>
<feature type="domain" description="HTH tetR-type" evidence="3">
    <location>
        <begin position="5"/>
        <end position="65"/>
    </location>
</feature>
<evidence type="ECO:0000256" key="1">
    <source>
        <dbReference type="ARBA" id="ARBA00023125"/>
    </source>
</evidence>
<gene>
    <name evidence="4" type="primary">psrA</name>
    <name evidence="4" type="ORF">GCM10007927_05890</name>
</gene>
<evidence type="ECO:0000256" key="2">
    <source>
        <dbReference type="PROSITE-ProRule" id="PRU00335"/>
    </source>
</evidence>
<reference evidence="4" key="1">
    <citation type="journal article" date="2014" name="Int. J. Syst. Evol. Microbiol.">
        <title>Complete genome of a new Firmicutes species belonging to the dominant human colonic microbiota ('Ruminococcus bicirculans') reveals two chromosomes and a selective capacity to utilize plant glucans.</title>
        <authorList>
            <consortium name="NISC Comparative Sequencing Program"/>
            <person name="Wegmann U."/>
            <person name="Louis P."/>
            <person name="Goesmann A."/>
            <person name="Henrissat B."/>
            <person name="Duncan S.H."/>
            <person name="Flint H.J."/>
        </authorList>
    </citation>
    <scope>NUCLEOTIDE SEQUENCE</scope>
    <source>
        <strain evidence="4">NBRC 109915</strain>
    </source>
</reference>